<feature type="transmembrane region" description="Helical" evidence="12">
    <location>
        <begin position="354"/>
        <end position="372"/>
    </location>
</feature>
<dbReference type="InterPro" id="IPR017452">
    <property type="entry name" value="GPCR_Rhodpsn_7TM"/>
</dbReference>
<evidence type="ECO:0000313" key="16">
    <source>
        <dbReference type="RefSeq" id="XP_022255584.1"/>
    </source>
</evidence>
<feature type="transmembrane region" description="Helical" evidence="12">
    <location>
        <begin position="83"/>
        <end position="108"/>
    </location>
</feature>
<feature type="region of interest" description="Disordered" evidence="11">
    <location>
        <begin position="1"/>
        <end position="25"/>
    </location>
</feature>
<feature type="transmembrane region" description="Helical" evidence="12">
    <location>
        <begin position="315"/>
        <end position="334"/>
    </location>
</feature>
<keyword evidence="7 12" id="KW-0472">Membrane</keyword>
<dbReference type="Proteomes" id="UP000694941">
    <property type="component" value="Unplaced"/>
</dbReference>
<evidence type="ECO:0000256" key="6">
    <source>
        <dbReference type="ARBA" id="ARBA00023040"/>
    </source>
</evidence>
<dbReference type="SUPFAM" id="SSF81321">
    <property type="entry name" value="Family A G protein-coupled receptor-like"/>
    <property type="match status" value="1"/>
</dbReference>
<reference evidence="15 16" key="1">
    <citation type="submission" date="2025-05" db="UniProtKB">
        <authorList>
            <consortium name="RefSeq"/>
        </authorList>
    </citation>
    <scope>IDENTIFICATION</scope>
    <source>
        <tissue evidence="15 16">Muscle</tissue>
    </source>
</reference>
<dbReference type="PROSITE" id="PS00237">
    <property type="entry name" value="G_PROTEIN_RECEP_F1_1"/>
    <property type="match status" value="1"/>
</dbReference>
<evidence type="ECO:0000256" key="2">
    <source>
        <dbReference type="ARBA" id="ARBA00010663"/>
    </source>
</evidence>
<evidence type="ECO:0000256" key="5">
    <source>
        <dbReference type="ARBA" id="ARBA00022989"/>
    </source>
</evidence>
<dbReference type="InterPro" id="IPR000276">
    <property type="entry name" value="GPCR_Rhodpsn"/>
</dbReference>
<evidence type="ECO:0000256" key="3">
    <source>
        <dbReference type="ARBA" id="ARBA00022475"/>
    </source>
</evidence>
<dbReference type="Gene3D" id="1.20.1070.10">
    <property type="entry name" value="Rhodopsin 7-helix transmembrane proteins"/>
    <property type="match status" value="1"/>
</dbReference>
<evidence type="ECO:0000256" key="10">
    <source>
        <dbReference type="RuleBase" id="RU000688"/>
    </source>
</evidence>
<gene>
    <name evidence="15 16" type="primary">LOC106471271</name>
</gene>
<feature type="transmembrane region" description="Helical" evidence="12">
    <location>
        <begin position="162"/>
        <end position="186"/>
    </location>
</feature>
<dbReference type="SMART" id="SM01381">
    <property type="entry name" value="7TM_GPCR_Srsx"/>
    <property type="match status" value="1"/>
</dbReference>
<keyword evidence="6 10" id="KW-0297">G-protein coupled receptor</keyword>
<dbReference type="PRINTS" id="PR01102">
    <property type="entry name" value="5HT6RECEPTR"/>
</dbReference>
<keyword evidence="9 10" id="KW-0807">Transducer</keyword>
<keyword evidence="3" id="KW-1003">Cell membrane</keyword>
<evidence type="ECO:0000256" key="8">
    <source>
        <dbReference type="ARBA" id="ARBA00023170"/>
    </source>
</evidence>
<dbReference type="PANTHER" id="PTHR24248:SF66">
    <property type="entry name" value="OCTOPAMINE RECEPTOR BETA-3R"/>
    <property type="match status" value="1"/>
</dbReference>
<evidence type="ECO:0000313" key="14">
    <source>
        <dbReference type="Proteomes" id="UP000694941"/>
    </source>
</evidence>
<feature type="transmembrane region" description="Helical" evidence="12">
    <location>
        <begin position="120"/>
        <end position="141"/>
    </location>
</feature>
<evidence type="ECO:0000259" key="13">
    <source>
        <dbReference type="PROSITE" id="PS50262"/>
    </source>
</evidence>
<protein>
    <submittedName>
        <fullName evidence="15 16">Octopamine receptor beta-1R-like</fullName>
    </submittedName>
</protein>
<evidence type="ECO:0000256" key="4">
    <source>
        <dbReference type="ARBA" id="ARBA00022692"/>
    </source>
</evidence>
<comment type="subcellular location">
    <subcellularLocation>
        <location evidence="1">Cell membrane</location>
        <topology evidence="1">Multi-pass membrane protein</topology>
    </subcellularLocation>
</comment>
<evidence type="ECO:0000256" key="1">
    <source>
        <dbReference type="ARBA" id="ARBA00004651"/>
    </source>
</evidence>
<dbReference type="RefSeq" id="XP_013787317.1">
    <property type="nucleotide sequence ID" value="XM_013931863.2"/>
</dbReference>
<evidence type="ECO:0000256" key="12">
    <source>
        <dbReference type="SAM" id="Phobius"/>
    </source>
</evidence>
<keyword evidence="5 12" id="KW-1133">Transmembrane helix</keyword>
<feature type="transmembrane region" description="Helical" evidence="12">
    <location>
        <begin position="49"/>
        <end position="71"/>
    </location>
</feature>
<organism evidence="14 15">
    <name type="scientific">Limulus polyphemus</name>
    <name type="common">Atlantic horseshoe crab</name>
    <dbReference type="NCBI Taxonomy" id="6850"/>
    <lineage>
        <taxon>Eukaryota</taxon>
        <taxon>Metazoa</taxon>
        <taxon>Ecdysozoa</taxon>
        <taxon>Arthropoda</taxon>
        <taxon>Chelicerata</taxon>
        <taxon>Merostomata</taxon>
        <taxon>Xiphosura</taxon>
        <taxon>Limulidae</taxon>
        <taxon>Limulus</taxon>
    </lineage>
</organism>
<proteinExistence type="inferred from homology"/>
<evidence type="ECO:0000256" key="7">
    <source>
        <dbReference type="ARBA" id="ARBA00023136"/>
    </source>
</evidence>
<comment type="similarity">
    <text evidence="2 10">Belongs to the G-protein coupled receptor 1 family.</text>
</comment>
<feature type="domain" description="G-protein coupled receptors family 1 profile" evidence="13">
    <location>
        <begin position="62"/>
        <end position="369"/>
    </location>
</feature>
<dbReference type="PROSITE" id="PS50262">
    <property type="entry name" value="G_PROTEIN_RECEP_F1_2"/>
    <property type="match status" value="1"/>
</dbReference>
<keyword evidence="8 10" id="KW-0675">Receptor</keyword>
<evidence type="ECO:0000256" key="9">
    <source>
        <dbReference type="ARBA" id="ARBA00023224"/>
    </source>
</evidence>
<dbReference type="RefSeq" id="XP_022255584.1">
    <property type="nucleotide sequence ID" value="XM_022399876.1"/>
</dbReference>
<keyword evidence="4 10" id="KW-0812">Transmembrane</keyword>
<dbReference type="PANTHER" id="PTHR24248">
    <property type="entry name" value="ADRENERGIC RECEPTOR-RELATED G-PROTEIN COUPLED RECEPTOR"/>
    <property type="match status" value="1"/>
</dbReference>
<keyword evidence="14" id="KW-1185">Reference proteome</keyword>
<dbReference type="GeneID" id="106471271"/>
<dbReference type="Pfam" id="PF00001">
    <property type="entry name" value="7tm_1"/>
    <property type="match status" value="1"/>
</dbReference>
<sequence>MTDSAIDRGHSSEVGNSTFHPQGEGEPHNDTLFLEEYSWDAVATTVAKSLVMCAIILCAVFGNMLVIVSVYRHRRLHLATNYFIVSLAFADTLVALVAMSFNASLTIAGRWIFDQTTCKLWNSCDVLFSTASIMHLCCISVDRYYAIIRPLEYPLKMTNVRVYIMLTCVWVSAGLISFIPIFLGWYTTAENLEYQQLNPHTCEFIVNKPYAIVSSSVSFWIPCFIMVFTYWKIYMEATRQEKMLCRSQPAYVPPSSARNSTDTNARFSSDQTASTNLLAPPLHRTSCVDESENGRSTPTKRAINKMKREHKAAKTLGIIMGAFILCWLPFFLWYVSVTLCGEKCFTPGTLVDTLFWIGYFNSCLNPIIYAYFNKDFREAFKETLQSASCKCHWPNKCHWPKWKMIRRQSNVCNIECTHV</sequence>
<dbReference type="PRINTS" id="PR00237">
    <property type="entry name" value="GPCRRHODOPSN"/>
</dbReference>
<evidence type="ECO:0000256" key="11">
    <source>
        <dbReference type="SAM" id="MobiDB-lite"/>
    </source>
</evidence>
<accession>A0ABM1BRL8</accession>
<feature type="transmembrane region" description="Helical" evidence="12">
    <location>
        <begin position="210"/>
        <end position="233"/>
    </location>
</feature>
<evidence type="ECO:0000313" key="15">
    <source>
        <dbReference type="RefSeq" id="XP_013787317.1"/>
    </source>
</evidence>
<feature type="compositionally biased region" description="Basic and acidic residues" evidence="11">
    <location>
        <begin position="1"/>
        <end position="11"/>
    </location>
</feature>
<dbReference type="CDD" id="cd15066">
    <property type="entry name" value="7tmA_DmOct-betaAR-like"/>
    <property type="match status" value="1"/>
</dbReference>
<name>A0ABM1BRL8_LIMPO</name>